<organism evidence="2 3">
    <name type="scientific">Myotis myotis</name>
    <name type="common">Greater mouse-eared bat</name>
    <name type="synonym">Vespertilio myotis</name>
    <dbReference type="NCBI Taxonomy" id="51298"/>
    <lineage>
        <taxon>Eukaryota</taxon>
        <taxon>Metazoa</taxon>
        <taxon>Chordata</taxon>
        <taxon>Craniata</taxon>
        <taxon>Vertebrata</taxon>
        <taxon>Euteleostomi</taxon>
        <taxon>Mammalia</taxon>
        <taxon>Eutheria</taxon>
        <taxon>Laurasiatheria</taxon>
        <taxon>Chiroptera</taxon>
        <taxon>Yangochiroptera</taxon>
        <taxon>Vespertilionidae</taxon>
        <taxon>Myotis</taxon>
    </lineage>
</organism>
<gene>
    <name evidence="2" type="ORF">mMyoMyo1_009289</name>
</gene>
<feature type="compositionally biased region" description="Polar residues" evidence="1">
    <location>
        <begin position="38"/>
        <end position="48"/>
    </location>
</feature>
<dbReference type="AlphaFoldDB" id="A0A7J7SRC3"/>
<feature type="region of interest" description="Disordered" evidence="1">
    <location>
        <begin position="1"/>
        <end position="57"/>
    </location>
</feature>
<keyword evidence="3" id="KW-1185">Reference proteome</keyword>
<comment type="caution">
    <text evidence="2">The sequence shown here is derived from an EMBL/GenBank/DDBJ whole genome shotgun (WGS) entry which is preliminary data.</text>
</comment>
<reference evidence="2 3" key="1">
    <citation type="journal article" date="2020" name="Nature">
        <title>Six reference-quality genomes reveal evolution of bat adaptations.</title>
        <authorList>
            <person name="Jebb D."/>
            <person name="Huang Z."/>
            <person name="Pippel M."/>
            <person name="Hughes G.M."/>
            <person name="Lavrichenko K."/>
            <person name="Devanna P."/>
            <person name="Winkler S."/>
            <person name="Jermiin L.S."/>
            <person name="Skirmuntt E.C."/>
            <person name="Katzourakis A."/>
            <person name="Burkitt-Gray L."/>
            <person name="Ray D.A."/>
            <person name="Sullivan K.A.M."/>
            <person name="Roscito J.G."/>
            <person name="Kirilenko B.M."/>
            <person name="Davalos L.M."/>
            <person name="Corthals A.P."/>
            <person name="Power M.L."/>
            <person name="Jones G."/>
            <person name="Ransome R.D."/>
            <person name="Dechmann D.K.N."/>
            <person name="Locatelli A.G."/>
            <person name="Puechmaille S.J."/>
            <person name="Fedrigo O."/>
            <person name="Jarvis E.D."/>
            <person name="Hiller M."/>
            <person name="Vernes S.C."/>
            <person name="Myers E.W."/>
            <person name="Teeling E.C."/>
        </authorList>
    </citation>
    <scope>NUCLEOTIDE SEQUENCE [LARGE SCALE GENOMIC DNA]</scope>
    <source>
        <strain evidence="2">MMyoMyo1</strain>
        <tissue evidence="2">Flight muscle</tissue>
    </source>
</reference>
<dbReference type="Proteomes" id="UP000527355">
    <property type="component" value="Unassembled WGS sequence"/>
</dbReference>
<name>A0A7J7SRC3_MYOMY</name>
<sequence>MRLPDASVQPGPLRGKDRTRQTHAPCSHLSQWEPRAGNQGTLRSSGTAPSGRLDSRQPGRCPAWVCPALVLTCTGPVGRLVPACCVSMRPAAILERAFLQYKPPVPRPGRGQVRETDGLPASDRLQRPVRTAGGGGGPLSAETPPPTEGQVVRLSLPLVATEARRVSTGLPPQPGVVYLILTRD</sequence>
<proteinExistence type="predicted"/>
<feature type="region of interest" description="Disordered" evidence="1">
    <location>
        <begin position="105"/>
        <end position="149"/>
    </location>
</feature>
<accession>A0A7J7SRC3</accession>
<protein>
    <submittedName>
        <fullName evidence="2">Uncharacterized protein</fullName>
    </submittedName>
</protein>
<dbReference type="EMBL" id="JABWUV010000018">
    <property type="protein sequence ID" value="KAF6290894.1"/>
    <property type="molecule type" value="Genomic_DNA"/>
</dbReference>
<evidence type="ECO:0000256" key="1">
    <source>
        <dbReference type="SAM" id="MobiDB-lite"/>
    </source>
</evidence>
<evidence type="ECO:0000313" key="3">
    <source>
        <dbReference type="Proteomes" id="UP000527355"/>
    </source>
</evidence>
<evidence type="ECO:0000313" key="2">
    <source>
        <dbReference type="EMBL" id="KAF6290894.1"/>
    </source>
</evidence>